<dbReference type="GO" id="GO:0030288">
    <property type="term" value="C:outer membrane-bounded periplasmic space"/>
    <property type="evidence" value="ECO:0007669"/>
    <property type="project" value="TreeGrafter"/>
</dbReference>
<feature type="chain" id="PRO_5039204353" evidence="3">
    <location>
        <begin position="29"/>
        <end position="338"/>
    </location>
</feature>
<organism evidence="5 6">
    <name type="scientific">Phytoactinopolyspora halotolerans</name>
    <dbReference type="NCBI Taxonomy" id="1981512"/>
    <lineage>
        <taxon>Bacteria</taxon>
        <taxon>Bacillati</taxon>
        <taxon>Actinomycetota</taxon>
        <taxon>Actinomycetes</taxon>
        <taxon>Jiangellales</taxon>
        <taxon>Jiangellaceae</taxon>
        <taxon>Phytoactinopolyspora</taxon>
    </lineage>
</organism>
<comment type="subcellular location">
    <subcellularLocation>
        <location evidence="1">Cell envelope</location>
    </subcellularLocation>
</comment>
<comment type="similarity">
    <text evidence="2">Belongs to the bacterial solute-binding protein 2 family.</text>
</comment>
<dbReference type="PANTHER" id="PTHR30036:SF7">
    <property type="entry name" value="ABC TRANSPORTER PERIPLASMIC-BINDING PROTEIN YPHF"/>
    <property type="match status" value="1"/>
</dbReference>
<evidence type="ECO:0000313" key="5">
    <source>
        <dbReference type="EMBL" id="NEE03700.1"/>
    </source>
</evidence>
<dbReference type="Proteomes" id="UP000475214">
    <property type="component" value="Unassembled WGS sequence"/>
</dbReference>
<feature type="domain" description="Periplasmic binding protein" evidence="4">
    <location>
        <begin position="61"/>
        <end position="308"/>
    </location>
</feature>
<dbReference type="Gene3D" id="3.40.50.2300">
    <property type="match status" value="2"/>
</dbReference>
<keyword evidence="3" id="KW-0732">Signal</keyword>
<sequence length="338" mass="35687">MRRTRTRPRAAATSAVMFAVLAVAGCSASDDSASASAQEGTSDTEPMVVGVTTLFPTGTLAEFAATLEAEGPKHNMVFDIQDVSNDAAKEDRFMSAFATKKVDLVMASVVSPTGSVAALNRLKTAGVPVICYNTCVNAPDDQELTEAFVTNDQKELGTTTGEAAARYIEENLGGSATVAYLTCETYEVCQQRREGLDEALSAVDADVVAAQEGFVVDKATPVATSILAANPDLDVFIAENEDGVIAAANAIRARGNAGKTVVFGIGINPTVADLLLEPDGVVQQVTGQDARTWALESIEIARAIRDGEDPGEYYHLTPGPSFDRADPEPIREYLDVRD</sequence>
<comment type="caution">
    <text evidence="5">The sequence shown here is derived from an EMBL/GenBank/DDBJ whole genome shotgun (WGS) entry which is preliminary data.</text>
</comment>
<dbReference type="EMBL" id="JAAGOA010000025">
    <property type="protein sequence ID" value="NEE03700.1"/>
    <property type="molecule type" value="Genomic_DNA"/>
</dbReference>
<protein>
    <submittedName>
        <fullName evidence="5">Sugar ABC transporter substrate-binding protein</fullName>
    </submittedName>
</protein>
<proteinExistence type="inferred from homology"/>
<dbReference type="RefSeq" id="WP_163743601.1">
    <property type="nucleotide sequence ID" value="NZ_JAAGOA010000025.1"/>
</dbReference>
<gene>
    <name evidence="5" type="ORF">G1H10_26385</name>
</gene>
<feature type="signal peptide" evidence="3">
    <location>
        <begin position="1"/>
        <end position="28"/>
    </location>
</feature>
<evidence type="ECO:0000256" key="3">
    <source>
        <dbReference type="SAM" id="SignalP"/>
    </source>
</evidence>
<accession>A0A6L9SHZ9</accession>
<dbReference type="AlphaFoldDB" id="A0A6L9SHZ9"/>
<dbReference type="PROSITE" id="PS51257">
    <property type="entry name" value="PROKAR_LIPOPROTEIN"/>
    <property type="match status" value="1"/>
</dbReference>
<evidence type="ECO:0000256" key="1">
    <source>
        <dbReference type="ARBA" id="ARBA00004196"/>
    </source>
</evidence>
<reference evidence="5 6" key="1">
    <citation type="submission" date="2020-02" db="EMBL/GenBank/DDBJ databases">
        <authorList>
            <person name="Li X.-J."/>
            <person name="Han X.-M."/>
        </authorList>
    </citation>
    <scope>NUCLEOTIDE SEQUENCE [LARGE SCALE GENOMIC DNA]</scope>
    <source>
        <strain evidence="5 6">CCTCC AB 2017055</strain>
    </source>
</reference>
<dbReference type="InterPro" id="IPR025997">
    <property type="entry name" value="SBP_2_dom"/>
</dbReference>
<dbReference type="SUPFAM" id="SSF53822">
    <property type="entry name" value="Periplasmic binding protein-like I"/>
    <property type="match status" value="1"/>
</dbReference>
<name>A0A6L9SHZ9_9ACTN</name>
<keyword evidence="6" id="KW-1185">Reference proteome</keyword>
<evidence type="ECO:0000259" key="4">
    <source>
        <dbReference type="Pfam" id="PF13407"/>
    </source>
</evidence>
<dbReference type="Pfam" id="PF13407">
    <property type="entry name" value="Peripla_BP_4"/>
    <property type="match status" value="1"/>
</dbReference>
<evidence type="ECO:0000313" key="6">
    <source>
        <dbReference type="Proteomes" id="UP000475214"/>
    </source>
</evidence>
<dbReference type="PANTHER" id="PTHR30036">
    <property type="entry name" value="D-XYLOSE-BINDING PERIPLASMIC PROTEIN"/>
    <property type="match status" value="1"/>
</dbReference>
<evidence type="ECO:0000256" key="2">
    <source>
        <dbReference type="ARBA" id="ARBA00007639"/>
    </source>
</evidence>
<dbReference type="InterPro" id="IPR028082">
    <property type="entry name" value="Peripla_BP_I"/>
</dbReference>
<dbReference type="InterPro" id="IPR050555">
    <property type="entry name" value="Bact_Solute-Bind_Prot2"/>
</dbReference>
<dbReference type="GO" id="GO:0030246">
    <property type="term" value="F:carbohydrate binding"/>
    <property type="evidence" value="ECO:0007669"/>
    <property type="project" value="TreeGrafter"/>
</dbReference>